<sequence>MRCSQSSRGAATLRLLRCYSPRLPSLTTATEAPVSDLIRPTIHVACGVLCRPDGQVLMAQRPAGKIAAGWWEFPGGKIEAGETPLQALKRELHEELGVELRAAQPLIRFAHDYSNRRVVLDTWLVTAFDGAPQSREQQAFAWLPPSQLATQEPALPTVAPIAQALRLAPHYVFTPPDAEPRQCLPQLACLPAGALLRLRWPGLSDGDYARVATEWIAASRSSGLQLLLDRDPALAETLGAAGWHADSRTLMSLSARPPGLALCIASVHDATELQRAVELGFDAAVLGPVLPTASHPGAPALGWSGFAERRGLAPIPVYALGGLGPGDLEQAQGQHAQGVAGISAYWSS</sequence>
<dbReference type="CDD" id="cd03425">
    <property type="entry name" value="NUDIX_MutT_NudA_like"/>
    <property type="match status" value="1"/>
</dbReference>
<evidence type="ECO:0000256" key="1">
    <source>
        <dbReference type="ARBA" id="ARBA00001946"/>
    </source>
</evidence>
<accession>A0A3N0VKW2</accession>
<keyword evidence="3" id="KW-0515">Mutator protein</keyword>
<feature type="domain" description="Nudix hydrolase" evidence="17">
    <location>
        <begin position="40"/>
        <end position="167"/>
    </location>
</feature>
<dbReference type="NCBIfam" id="NF006530">
    <property type="entry name" value="PRK08999.1"/>
    <property type="match status" value="1"/>
</dbReference>
<dbReference type="InterPro" id="IPR022998">
    <property type="entry name" value="ThiamineP_synth_TenI"/>
</dbReference>
<dbReference type="PROSITE" id="PS00893">
    <property type="entry name" value="NUDIX_BOX"/>
    <property type="match status" value="1"/>
</dbReference>
<comment type="similarity">
    <text evidence="2">Belongs to the Nudix hydrolase family.</text>
</comment>
<dbReference type="GO" id="GO:0044716">
    <property type="term" value="F:8-oxo-GDP phosphatase activity"/>
    <property type="evidence" value="ECO:0007669"/>
    <property type="project" value="TreeGrafter"/>
</dbReference>
<dbReference type="Gene3D" id="3.20.20.70">
    <property type="entry name" value="Aldolase class I"/>
    <property type="match status" value="1"/>
</dbReference>
<evidence type="ECO:0000256" key="10">
    <source>
        <dbReference type="ARBA" id="ARBA00035861"/>
    </source>
</evidence>
<comment type="catalytic activity">
    <reaction evidence="10">
        <text>8-oxo-dGTP + H2O = 8-oxo-dGMP + diphosphate + H(+)</text>
        <dbReference type="Rhea" id="RHEA:31575"/>
        <dbReference type="ChEBI" id="CHEBI:15377"/>
        <dbReference type="ChEBI" id="CHEBI:15378"/>
        <dbReference type="ChEBI" id="CHEBI:33019"/>
        <dbReference type="ChEBI" id="CHEBI:63224"/>
        <dbReference type="ChEBI" id="CHEBI:77896"/>
        <dbReference type="EC" id="3.6.1.55"/>
    </reaction>
</comment>
<evidence type="ECO:0000256" key="4">
    <source>
        <dbReference type="ARBA" id="ARBA00022705"/>
    </source>
</evidence>
<dbReference type="Pfam" id="PF14815">
    <property type="entry name" value="NUDIX_4"/>
    <property type="match status" value="1"/>
</dbReference>
<dbReference type="PROSITE" id="PS51462">
    <property type="entry name" value="NUDIX"/>
    <property type="match status" value="1"/>
</dbReference>
<evidence type="ECO:0000256" key="2">
    <source>
        <dbReference type="ARBA" id="ARBA00005582"/>
    </source>
</evidence>
<evidence type="ECO:0000256" key="9">
    <source>
        <dbReference type="ARBA" id="ARBA00023204"/>
    </source>
</evidence>
<evidence type="ECO:0000256" key="16">
    <source>
        <dbReference type="ARBA" id="ARBA00042798"/>
    </source>
</evidence>
<reference evidence="18 19" key="1">
    <citation type="submission" date="2018-10" db="EMBL/GenBank/DDBJ databases">
        <authorList>
            <person name="Chen W.-M."/>
        </authorList>
    </citation>
    <scope>NUCLEOTIDE SEQUENCE [LARGE SCALE GENOMIC DNA]</scope>
    <source>
        <strain evidence="18 19">THS-13</strain>
    </source>
</reference>
<dbReference type="PRINTS" id="PR00502">
    <property type="entry name" value="NUDIXFAMILY"/>
</dbReference>
<dbReference type="PANTHER" id="PTHR47707">
    <property type="entry name" value="8-OXO-DGTP DIPHOSPHATASE"/>
    <property type="match status" value="1"/>
</dbReference>
<evidence type="ECO:0000256" key="11">
    <source>
        <dbReference type="ARBA" id="ARBA00036904"/>
    </source>
</evidence>
<dbReference type="GO" id="GO:0044715">
    <property type="term" value="F:8-oxo-dGDP phosphatase activity"/>
    <property type="evidence" value="ECO:0007669"/>
    <property type="project" value="TreeGrafter"/>
</dbReference>
<keyword evidence="19" id="KW-1185">Reference proteome</keyword>
<evidence type="ECO:0000313" key="18">
    <source>
        <dbReference type="EMBL" id="ROH93409.1"/>
    </source>
</evidence>
<name>A0A3N0VKW2_9GAMM</name>
<dbReference type="InterPro" id="IPR013785">
    <property type="entry name" value="Aldolase_TIM"/>
</dbReference>
<keyword evidence="6" id="KW-0227">DNA damage</keyword>
<dbReference type="GO" id="GO:0006260">
    <property type="term" value="P:DNA replication"/>
    <property type="evidence" value="ECO:0007669"/>
    <property type="project" value="UniProtKB-KW"/>
</dbReference>
<evidence type="ECO:0000313" key="19">
    <source>
        <dbReference type="Proteomes" id="UP000282106"/>
    </source>
</evidence>
<gene>
    <name evidence="18" type="ORF">ED208_02500</name>
</gene>
<dbReference type="InterPro" id="IPR000086">
    <property type="entry name" value="NUDIX_hydrolase_dom"/>
</dbReference>
<keyword evidence="5" id="KW-0479">Metal-binding</keyword>
<dbReference type="GO" id="GO:0006281">
    <property type="term" value="P:DNA repair"/>
    <property type="evidence" value="ECO:0007669"/>
    <property type="project" value="UniProtKB-KW"/>
</dbReference>
<evidence type="ECO:0000256" key="15">
    <source>
        <dbReference type="ARBA" id="ARBA00041979"/>
    </source>
</evidence>
<protein>
    <recommendedName>
        <fullName evidence="13">8-oxo-dGTP diphosphatase</fullName>
        <ecNumber evidence="12">3.6.1.55</ecNumber>
    </recommendedName>
    <alternativeName>
        <fullName evidence="16">7,8-dihydro-8-oxoguanine-triphosphatase</fullName>
    </alternativeName>
    <alternativeName>
        <fullName evidence="15">Mutator protein MutT</fullName>
    </alternativeName>
    <alternativeName>
        <fullName evidence="14">dGTP pyrophosphohydrolase</fullName>
    </alternativeName>
</protein>
<comment type="catalytic activity">
    <reaction evidence="11">
        <text>8-oxo-GTP + H2O = 8-oxo-GMP + diphosphate + H(+)</text>
        <dbReference type="Rhea" id="RHEA:67616"/>
        <dbReference type="ChEBI" id="CHEBI:15377"/>
        <dbReference type="ChEBI" id="CHEBI:15378"/>
        <dbReference type="ChEBI" id="CHEBI:33019"/>
        <dbReference type="ChEBI" id="CHEBI:143553"/>
        <dbReference type="ChEBI" id="CHEBI:145694"/>
    </reaction>
</comment>
<proteinExistence type="inferred from homology"/>
<dbReference type="InParanoid" id="A0A3N0VKW2"/>
<evidence type="ECO:0000256" key="3">
    <source>
        <dbReference type="ARBA" id="ARBA00022457"/>
    </source>
</evidence>
<evidence type="ECO:0000259" key="17">
    <source>
        <dbReference type="PROSITE" id="PS51462"/>
    </source>
</evidence>
<evidence type="ECO:0000256" key="13">
    <source>
        <dbReference type="ARBA" id="ARBA00040794"/>
    </source>
</evidence>
<evidence type="ECO:0000256" key="14">
    <source>
        <dbReference type="ARBA" id="ARBA00041592"/>
    </source>
</evidence>
<evidence type="ECO:0000256" key="12">
    <source>
        <dbReference type="ARBA" id="ARBA00038905"/>
    </source>
</evidence>
<dbReference type="Pfam" id="PF02581">
    <property type="entry name" value="TMP-TENI"/>
    <property type="match status" value="1"/>
</dbReference>
<dbReference type="GO" id="GO:0046872">
    <property type="term" value="F:metal ion binding"/>
    <property type="evidence" value="ECO:0007669"/>
    <property type="project" value="UniProtKB-KW"/>
</dbReference>
<dbReference type="EC" id="3.6.1.55" evidence="12"/>
<evidence type="ECO:0000256" key="5">
    <source>
        <dbReference type="ARBA" id="ARBA00022723"/>
    </source>
</evidence>
<evidence type="ECO:0000256" key="8">
    <source>
        <dbReference type="ARBA" id="ARBA00022842"/>
    </source>
</evidence>
<dbReference type="SUPFAM" id="SSF51391">
    <property type="entry name" value="Thiamin phosphate synthase"/>
    <property type="match status" value="1"/>
</dbReference>
<dbReference type="InterPro" id="IPR020476">
    <property type="entry name" value="Nudix_hydrolase"/>
</dbReference>
<dbReference type="AlphaFoldDB" id="A0A3N0VKW2"/>
<dbReference type="GO" id="GO:0008413">
    <property type="term" value="F:8-oxo-7,8-dihydroguanosine triphosphate pyrophosphatase activity"/>
    <property type="evidence" value="ECO:0007669"/>
    <property type="project" value="TreeGrafter"/>
</dbReference>
<evidence type="ECO:0000256" key="6">
    <source>
        <dbReference type="ARBA" id="ARBA00022763"/>
    </source>
</evidence>
<dbReference type="GO" id="GO:0035539">
    <property type="term" value="F:8-oxo-7,8-dihydrodeoxyguanosine triphosphate pyrophosphatase activity"/>
    <property type="evidence" value="ECO:0007669"/>
    <property type="project" value="UniProtKB-EC"/>
</dbReference>
<dbReference type="InterPro" id="IPR020084">
    <property type="entry name" value="NUDIX_hydrolase_CS"/>
</dbReference>
<dbReference type="InterPro" id="IPR029119">
    <property type="entry name" value="MutY_C"/>
</dbReference>
<dbReference type="Proteomes" id="UP000282106">
    <property type="component" value="Unassembled WGS sequence"/>
</dbReference>
<dbReference type="EMBL" id="RJVO01000001">
    <property type="protein sequence ID" value="ROH93409.1"/>
    <property type="molecule type" value="Genomic_DNA"/>
</dbReference>
<keyword evidence="8" id="KW-0460">Magnesium</keyword>
<comment type="cofactor">
    <cofactor evidence="1">
        <name>Mg(2+)</name>
        <dbReference type="ChEBI" id="CHEBI:18420"/>
    </cofactor>
</comment>
<dbReference type="CDD" id="cd00564">
    <property type="entry name" value="TMP_TenI"/>
    <property type="match status" value="1"/>
</dbReference>
<keyword evidence="7 18" id="KW-0378">Hydrolase</keyword>
<dbReference type="SUPFAM" id="SSF55811">
    <property type="entry name" value="Nudix"/>
    <property type="match status" value="1"/>
</dbReference>
<dbReference type="Gene3D" id="3.90.79.10">
    <property type="entry name" value="Nucleoside Triphosphate Pyrophosphohydrolase"/>
    <property type="match status" value="1"/>
</dbReference>
<organism evidence="18 19">
    <name type="scientific">Stagnimonas aquatica</name>
    <dbReference type="NCBI Taxonomy" id="2689987"/>
    <lineage>
        <taxon>Bacteria</taxon>
        <taxon>Pseudomonadati</taxon>
        <taxon>Pseudomonadota</taxon>
        <taxon>Gammaproteobacteria</taxon>
        <taxon>Nevskiales</taxon>
        <taxon>Nevskiaceae</taxon>
        <taxon>Stagnimonas</taxon>
    </lineage>
</organism>
<dbReference type="PANTHER" id="PTHR47707:SF1">
    <property type="entry name" value="NUDIX HYDROLASE FAMILY PROTEIN"/>
    <property type="match status" value="1"/>
</dbReference>
<comment type="caution">
    <text evidence="18">The sequence shown here is derived from an EMBL/GenBank/DDBJ whole genome shotgun (WGS) entry which is preliminary data.</text>
</comment>
<dbReference type="InterPro" id="IPR015797">
    <property type="entry name" value="NUDIX_hydrolase-like_dom_sf"/>
</dbReference>
<dbReference type="InterPro" id="IPR047127">
    <property type="entry name" value="MutT-like"/>
</dbReference>
<dbReference type="GO" id="GO:0009228">
    <property type="term" value="P:thiamine biosynthetic process"/>
    <property type="evidence" value="ECO:0007669"/>
    <property type="project" value="UniProtKB-KW"/>
</dbReference>
<dbReference type="InterPro" id="IPR036206">
    <property type="entry name" value="ThiamineP_synth_sf"/>
</dbReference>
<keyword evidence="9" id="KW-0234">DNA repair</keyword>
<evidence type="ECO:0000256" key="7">
    <source>
        <dbReference type="ARBA" id="ARBA00022801"/>
    </source>
</evidence>
<keyword evidence="4" id="KW-0235">DNA replication</keyword>